<feature type="transmembrane region" description="Helical" evidence="1">
    <location>
        <begin position="7"/>
        <end position="24"/>
    </location>
</feature>
<accession>A0ABS2MR57</accession>
<feature type="transmembrane region" description="Helical" evidence="1">
    <location>
        <begin position="191"/>
        <end position="210"/>
    </location>
</feature>
<feature type="transmembrane region" description="Helical" evidence="1">
    <location>
        <begin position="69"/>
        <end position="90"/>
    </location>
</feature>
<protein>
    <recommendedName>
        <fullName evidence="4">Mpv17/PMP22 family protein</fullName>
    </recommendedName>
</protein>
<evidence type="ECO:0000313" key="3">
    <source>
        <dbReference type="Proteomes" id="UP000767854"/>
    </source>
</evidence>
<gene>
    <name evidence="2" type="ORF">JOC49_001426</name>
</gene>
<evidence type="ECO:0008006" key="4">
    <source>
        <dbReference type="Google" id="ProtNLM"/>
    </source>
</evidence>
<keyword evidence="1" id="KW-1133">Transmembrane helix</keyword>
<feature type="transmembrane region" description="Helical" evidence="1">
    <location>
        <begin position="36"/>
        <end position="57"/>
    </location>
</feature>
<dbReference type="EMBL" id="JAFBDT010000009">
    <property type="protein sequence ID" value="MBM7561885.1"/>
    <property type="molecule type" value="Genomic_DNA"/>
</dbReference>
<keyword evidence="3" id="KW-1185">Reference proteome</keyword>
<feature type="transmembrane region" description="Helical" evidence="1">
    <location>
        <begin position="110"/>
        <end position="131"/>
    </location>
</feature>
<evidence type="ECO:0000256" key="1">
    <source>
        <dbReference type="SAM" id="Phobius"/>
    </source>
</evidence>
<sequence length="213" mass="23738">MKKGDLIWGGIFIAFIAFVLYPATHDIFVDATTAHPYIGGFVKFALLATMGELLVVRLKSGTWQKSAGFIWRVIIWGVLGMAITLVFQIYGGGVAKALENGYLIGHKNVFLTAFWTSALMNLFFAPTFMAFHRFTDTYLDLKYGDAIKAPTINQVVKRIDWSGFIGFVVVKTIPLFWIPAHTVTFLLPPEYRILVAALLSMVLGILLTIAKKK</sequence>
<reference evidence="2 3" key="1">
    <citation type="submission" date="2021-01" db="EMBL/GenBank/DDBJ databases">
        <title>Genomic Encyclopedia of Type Strains, Phase IV (KMG-IV): sequencing the most valuable type-strain genomes for metagenomic binning, comparative biology and taxonomic classification.</title>
        <authorList>
            <person name="Goeker M."/>
        </authorList>
    </citation>
    <scope>NUCLEOTIDE SEQUENCE [LARGE SCALE GENOMIC DNA]</scope>
    <source>
        <strain evidence="2 3">DSM 24436</strain>
    </source>
</reference>
<keyword evidence="1" id="KW-0472">Membrane</keyword>
<proteinExistence type="predicted"/>
<dbReference type="RefSeq" id="WP_204663819.1">
    <property type="nucleotide sequence ID" value="NZ_JAFBDT010000009.1"/>
</dbReference>
<keyword evidence="1" id="KW-0812">Transmembrane</keyword>
<evidence type="ECO:0000313" key="2">
    <source>
        <dbReference type="EMBL" id="MBM7561885.1"/>
    </source>
</evidence>
<organism evidence="2 3">
    <name type="scientific">Fusibacter tunisiensis</name>
    <dbReference type="NCBI Taxonomy" id="1008308"/>
    <lineage>
        <taxon>Bacteria</taxon>
        <taxon>Bacillati</taxon>
        <taxon>Bacillota</taxon>
        <taxon>Clostridia</taxon>
        <taxon>Eubacteriales</taxon>
        <taxon>Eubacteriales Family XII. Incertae Sedis</taxon>
        <taxon>Fusibacter</taxon>
    </lineage>
</organism>
<comment type="caution">
    <text evidence="2">The sequence shown here is derived from an EMBL/GenBank/DDBJ whole genome shotgun (WGS) entry which is preliminary data.</text>
</comment>
<feature type="transmembrane region" description="Helical" evidence="1">
    <location>
        <begin position="161"/>
        <end position="179"/>
    </location>
</feature>
<name>A0ABS2MR57_9FIRM</name>
<dbReference type="Proteomes" id="UP000767854">
    <property type="component" value="Unassembled WGS sequence"/>
</dbReference>